<sequence>MSQEFRGLTSEERAALESGLSLASRLADAAPPLTAAHVQDLYDTLSSQYPEYGEGIIAAGLAFGELLAQKVPLEWVRVKDEFGEETGLAIPDLKIFCSPVSMIQKRVRESARVSITDLCNAMASELQRMADSGEYDSRP</sequence>
<evidence type="ECO:0000259" key="1">
    <source>
        <dbReference type="Pfam" id="PF12713"/>
    </source>
</evidence>
<dbReference type="EMBL" id="CZQD01000021">
    <property type="protein sequence ID" value="CUS56354.1"/>
    <property type="molecule type" value="Genomic_DNA"/>
</dbReference>
<accession>A0A160U148</accession>
<dbReference type="Pfam" id="PF12713">
    <property type="entry name" value="DUF3806"/>
    <property type="match status" value="1"/>
</dbReference>
<evidence type="ECO:0000313" key="2">
    <source>
        <dbReference type="EMBL" id="CUS56354.1"/>
    </source>
</evidence>
<protein>
    <recommendedName>
        <fullName evidence="1">DUF3806 domain-containing protein</fullName>
    </recommendedName>
</protein>
<dbReference type="AlphaFoldDB" id="A0A160U148"/>
<name>A0A160U148_9ZZZZ</name>
<proteinExistence type="predicted"/>
<dbReference type="InterPro" id="IPR024266">
    <property type="entry name" value="DUF3806"/>
</dbReference>
<feature type="domain" description="DUF3806" evidence="1">
    <location>
        <begin position="58"/>
        <end position="115"/>
    </location>
</feature>
<reference evidence="2" key="1">
    <citation type="submission" date="2015-10" db="EMBL/GenBank/DDBJ databases">
        <authorList>
            <person name="Gilbert D.G."/>
        </authorList>
    </citation>
    <scope>NUCLEOTIDE SEQUENCE</scope>
</reference>
<organism evidence="2">
    <name type="scientific">hydrothermal vent metagenome</name>
    <dbReference type="NCBI Taxonomy" id="652676"/>
    <lineage>
        <taxon>unclassified sequences</taxon>
        <taxon>metagenomes</taxon>
        <taxon>ecological metagenomes</taxon>
    </lineage>
</organism>
<gene>
    <name evidence="2" type="ORF">MGWOODY_Hyp1226</name>
</gene>
<dbReference type="Gene3D" id="1.20.120.1090">
    <property type="match status" value="1"/>
</dbReference>